<evidence type="ECO:0000256" key="7">
    <source>
        <dbReference type="SAM" id="MobiDB-lite"/>
    </source>
</evidence>
<evidence type="ECO:0000256" key="3">
    <source>
        <dbReference type="ARBA" id="ARBA00023015"/>
    </source>
</evidence>
<dbReference type="SMART" id="SM00774">
    <property type="entry name" value="WRKY"/>
    <property type="match status" value="1"/>
</dbReference>
<keyword evidence="6" id="KW-0539">Nucleus</keyword>
<proteinExistence type="evidence at transcript level"/>
<feature type="region of interest" description="Disordered" evidence="7">
    <location>
        <begin position="130"/>
        <end position="184"/>
    </location>
</feature>
<name>A0A6G8D931_LILLO</name>
<dbReference type="InterPro" id="IPR036576">
    <property type="entry name" value="WRKY_dom_sf"/>
</dbReference>
<evidence type="ECO:0000256" key="4">
    <source>
        <dbReference type="ARBA" id="ARBA00023125"/>
    </source>
</evidence>
<protein>
    <submittedName>
        <fullName evidence="9">Putative WRKY transcription factor 2</fullName>
    </submittedName>
</protein>
<dbReference type="Gene3D" id="2.20.25.80">
    <property type="entry name" value="WRKY domain"/>
    <property type="match status" value="1"/>
</dbReference>
<accession>A0A6G8D931</accession>
<evidence type="ECO:0000259" key="8">
    <source>
        <dbReference type="PROSITE" id="PS50811"/>
    </source>
</evidence>
<keyword evidence="3" id="KW-0805">Transcription regulation</keyword>
<dbReference type="SUPFAM" id="SSF118290">
    <property type="entry name" value="WRKY DNA-binding domain"/>
    <property type="match status" value="1"/>
</dbReference>
<evidence type="ECO:0000256" key="2">
    <source>
        <dbReference type="ARBA" id="ARBA00022737"/>
    </source>
</evidence>
<evidence type="ECO:0000256" key="1">
    <source>
        <dbReference type="ARBA" id="ARBA00004123"/>
    </source>
</evidence>
<dbReference type="GO" id="GO:0043565">
    <property type="term" value="F:sequence-specific DNA binding"/>
    <property type="evidence" value="ECO:0007669"/>
    <property type="project" value="InterPro"/>
</dbReference>
<keyword evidence="5" id="KW-0804">Transcription</keyword>
<dbReference type="InterPro" id="IPR003657">
    <property type="entry name" value="WRKY_dom"/>
</dbReference>
<feature type="domain" description="WRKY" evidence="8">
    <location>
        <begin position="181"/>
        <end position="245"/>
    </location>
</feature>
<feature type="region of interest" description="Disordered" evidence="7">
    <location>
        <begin position="40"/>
        <end position="65"/>
    </location>
</feature>
<dbReference type="AlphaFoldDB" id="A0A6G8D931"/>
<sequence>MSPLLTIPPGLSPTSFLESPVFLFNSMAQPSPTTGKILFGQSNNAYSGSGPPDETKDSIFEDMPPEPFAFKPHAESRPFYFSNGENKSQDLSTINCQTQVPVPVPNMHPVVQPGHPTNYQNQQTFSLQPGFSNSIERKDNTGDDITLNQRASDSFTGKEQSPSLDDQADGEADPREFSSVATSAPAEDGYNWRKYGQKQVKGSEFPRSYYKCTHHNCQVKKKVECNHEGHVPEITYKGGHSHPKTPLNWRSAVCHSFKVFDGS</sequence>
<evidence type="ECO:0000313" key="9">
    <source>
        <dbReference type="EMBL" id="QIL87954.1"/>
    </source>
</evidence>
<keyword evidence="4" id="KW-0238">DNA-binding</keyword>
<organism evidence="9">
    <name type="scientific">Lilium longiflorum</name>
    <name type="common">Trumpet lily</name>
    <dbReference type="NCBI Taxonomy" id="4690"/>
    <lineage>
        <taxon>Eukaryota</taxon>
        <taxon>Viridiplantae</taxon>
        <taxon>Streptophyta</taxon>
        <taxon>Embryophyta</taxon>
        <taxon>Tracheophyta</taxon>
        <taxon>Spermatophyta</taxon>
        <taxon>Magnoliopsida</taxon>
        <taxon>Liliopsida</taxon>
        <taxon>Liliales</taxon>
        <taxon>Liliaceae</taxon>
        <taxon>Lilium</taxon>
    </lineage>
</organism>
<dbReference type="GO" id="GO:0003700">
    <property type="term" value="F:DNA-binding transcription factor activity"/>
    <property type="evidence" value="ECO:0007669"/>
    <property type="project" value="InterPro"/>
</dbReference>
<evidence type="ECO:0000256" key="5">
    <source>
        <dbReference type="ARBA" id="ARBA00023163"/>
    </source>
</evidence>
<reference evidence="9" key="1">
    <citation type="submission" date="2018-07" db="EMBL/GenBank/DDBJ databases">
        <title>In silico identification of WRKY family genes using transcriptome data against Botrytis infection in Lilium longiflorum.</title>
        <authorList>
            <person name="Kumari S."/>
            <person name="Subburaj S."/>
            <person name="Lee G.-J."/>
        </authorList>
    </citation>
    <scope>NUCLEOTIDE SEQUENCE</scope>
</reference>
<dbReference type="PANTHER" id="PTHR31221:SF360">
    <property type="entry name" value="WRKY DOMAIN-CONTAINING PROTEIN"/>
    <property type="match status" value="1"/>
</dbReference>
<comment type="subcellular location">
    <subcellularLocation>
        <location evidence="1">Nucleus</location>
    </subcellularLocation>
</comment>
<dbReference type="GO" id="GO:0005634">
    <property type="term" value="C:nucleus"/>
    <property type="evidence" value="ECO:0007669"/>
    <property type="project" value="UniProtKB-SubCell"/>
</dbReference>
<dbReference type="Pfam" id="PF03106">
    <property type="entry name" value="WRKY"/>
    <property type="match status" value="1"/>
</dbReference>
<dbReference type="EMBL" id="MH614340">
    <property type="protein sequence ID" value="QIL87954.1"/>
    <property type="molecule type" value="mRNA"/>
</dbReference>
<dbReference type="InterPro" id="IPR044810">
    <property type="entry name" value="WRKY_plant"/>
</dbReference>
<dbReference type="PANTHER" id="PTHR31221">
    <property type="entry name" value="WRKY TRANSCRIPTION FACTOR PROTEIN 1-RELATED"/>
    <property type="match status" value="1"/>
</dbReference>
<dbReference type="FunFam" id="2.20.25.80:FF:000006">
    <property type="entry name" value="WRKY transcription factor"/>
    <property type="match status" value="1"/>
</dbReference>
<keyword evidence="2" id="KW-0677">Repeat</keyword>
<evidence type="ECO:0000256" key="6">
    <source>
        <dbReference type="ARBA" id="ARBA00023242"/>
    </source>
</evidence>
<feature type="compositionally biased region" description="Polar residues" evidence="7">
    <location>
        <begin position="146"/>
        <end position="164"/>
    </location>
</feature>
<dbReference type="PROSITE" id="PS50811">
    <property type="entry name" value="WRKY"/>
    <property type="match status" value="1"/>
</dbReference>